<keyword evidence="2" id="KW-1185">Reference proteome</keyword>
<organism evidence="1 2">
    <name type="scientific">Pistacia atlantica</name>
    <dbReference type="NCBI Taxonomy" id="434234"/>
    <lineage>
        <taxon>Eukaryota</taxon>
        <taxon>Viridiplantae</taxon>
        <taxon>Streptophyta</taxon>
        <taxon>Embryophyta</taxon>
        <taxon>Tracheophyta</taxon>
        <taxon>Spermatophyta</taxon>
        <taxon>Magnoliopsida</taxon>
        <taxon>eudicotyledons</taxon>
        <taxon>Gunneridae</taxon>
        <taxon>Pentapetalae</taxon>
        <taxon>rosids</taxon>
        <taxon>malvids</taxon>
        <taxon>Sapindales</taxon>
        <taxon>Anacardiaceae</taxon>
        <taxon>Pistacia</taxon>
    </lineage>
</organism>
<accession>A0ACC1BGK9</accession>
<dbReference type="EMBL" id="CM047901">
    <property type="protein sequence ID" value="KAJ0098160.1"/>
    <property type="molecule type" value="Genomic_DNA"/>
</dbReference>
<proteinExistence type="predicted"/>
<reference evidence="2" key="1">
    <citation type="journal article" date="2023" name="G3 (Bethesda)">
        <title>Genome assembly and association tests identify interacting loci associated with vigor, precocity, and sex in interspecific pistachio rootstocks.</title>
        <authorList>
            <person name="Palmer W."/>
            <person name="Jacygrad E."/>
            <person name="Sagayaradj S."/>
            <person name="Cavanaugh K."/>
            <person name="Han R."/>
            <person name="Bertier L."/>
            <person name="Beede B."/>
            <person name="Kafkas S."/>
            <person name="Golino D."/>
            <person name="Preece J."/>
            <person name="Michelmore R."/>
        </authorList>
    </citation>
    <scope>NUCLEOTIDE SEQUENCE [LARGE SCALE GENOMIC DNA]</scope>
</reference>
<gene>
    <name evidence="1" type="ORF">Patl1_28120</name>
</gene>
<dbReference type="Proteomes" id="UP001164250">
    <property type="component" value="Chromosome 5"/>
</dbReference>
<comment type="caution">
    <text evidence="1">The sequence shown here is derived from an EMBL/GenBank/DDBJ whole genome shotgun (WGS) entry which is preliminary data.</text>
</comment>
<evidence type="ECO:0000313" key="2">
    <source>
        <dbReference type="Proteomes" id="UP001164250"/>
    </source>
</evidence>
<name>A0ACC1BGK9_9ROSI</name>
<evidence type="ECO:0000313" key="1">
    <source>
        <dbReference type="EMBL" id="KAJ0098160.1"/>
    </source>
</evidence>
<sequence>MLGGSLHHSLHFIIIIPFFNCFLILLVLPPPFLFFSEAEVTAQVMPKSGGKRVVYECWWEIKSSYQFGAKLMIKCFILLILSSFSLSSKEPDVEGEALMEILRTLNDTGGRITDWNDHFVSPCFSWSHVTCRNGNVMSLMLDSNGFSGKLSPSLTKLKFLLSLELQNNNLSGALPDFIGSMVHLQSLNLANNKFSGSIPVNWGHLSNLKHLDLSSNDLAGKIPMQLFSVATFK</sequence>
<protein>
    <submittedName>
        <fullName evidence="1">Uncharacterized protein</fullName>
    </submittedName>
</protein>